<organism evidence="1 2">
    <name type="scientific">Anaerovibrio lipolyticus DSM 3074</name>
    <dbReference type="NCBI Taxonomy" id="1120997"/>
    <lineage>
        <taxon>Bacteria</taxon>
        <taxon>Bacillati</taxon>
        <taxon>Bacillota</taxon>
        <taxon>Negativicutes</taxon>
        <taxon>Selenomonadales</taxon>
        <taxon>Selenomonadaceae</taxon>
        <taxon>Anaerovibrio</taxon>
    </lineage>
</organism>
<evidence type="ECO:0000313" key="2">
    <source>
        <dbReference type="Proteomes" id="UP000191240"/>
    </source>
</evidence>
<gene>
    <name evidence="1" type="ORF">SAMN02745671_01169</name>
</gene>
<proteinExistence type="predicted"/>
<name>A0A1M6CLB2_9FIRM</name>
<protein>
    <submittedName>
        <fullName evidence="1">Uncharacterized protein</fullName>
    </submittedName>
</protein>
<dbReference type="AlphaFoldDB" id="A0A1M6CLB2"/>
<dbReference type="RefSeq" id="WP_080325642.1">
    <property type="nucleotide sequence ID" value="NZ_FQYW01000008.1"/>
</dbReference>
<accession>A0A1M6CLB2</accession>
<reference evidence="1 2" key="1">
    <citation type="submission" date="2016-11" db="EMBL/GenBank/DDBJ databases">
        <authorList>
            <person name="Jaros S."/>
            <person name="Januszkiewicz K."/>
            <person name="Wedrychowicz H."/>
        </authorList>
    </citation>
    <scope>NUCLEOTIDE SEQUENCE [LARGE SCALE GENOMIC DNA]</scope>
    <source>
        <strain evidence="1 2">DSM 3074</strain>
    </source>
</reference>
<dbReference type="EMBL" id="FQYW01000008">
    <property type="protein sequence ID" value="SHI61825.1"/>
    <property type="molecule type" value="Genomic_DNA"/>
</dbReference>
<evidence type="ECO:0000313" key="1">
    <source>
        <dbReference type="EMBL" id="SHI61825.1"/>
    </source>
</evidence>
<sequence>MTEQFKAELFIYQVIDSGMVSYLDVKNGAVSLAELLNMLWYLEMKSDVEYTAIKKAEKGGK</sequence>
<dbReference type="Proteomes" id="UP000191240">
    <property type="component" value="Unassembled WGS sequence"/>
</dbReference>